<proteinExistence type="predicted"/>
<dbReference type="InterPro" id="IPR045266">
    <property type="entry name" value="DOH_DOMON"/>
</dbReference>
<keyword evidence="4" id="KW-1185">Reference proteome</keyword>
<evidence type="ECO:0000256" key="1">
    <source>
        <dbReference type="SAM" id="SignalP"/>
    </source>
</evidence>
<evidence type="ECO:0000259" key="2">
    <source>
        <dbReference type="PROSITE" id="PS50836"/>
    </source>
</evidence>
<protein>
    <recommendedName>
        <fullName evidence="2">DOMON domain-containing protein</fullName>
    </recommendedName>
</protein>
<dbReference type="PROSITE" id="PS50836">
    <property type="entry name" value="DOMON"/>
    <property type="match status" value="1"/>
</dbReference>
<organism evidence="3 4">
    <name type="scientific">Euplotes crassus</name>
    <dbReference type="NCBI Taxonomy" id="5936"/>
    <lineage>
        <taxon>Eukaryota</taxon>
        <taxon>Sar</taxon>
        <taxon>Alveolata</taxon>
        <taxon>Ciliophora</taxon>
        <taxon>Intramacronucleata</taxon>
        <taxon>Spirotrichea</taxon>
        <taxon>Hypotrichia</taxon>
        <taxon>Euplotida</taxon>
        <taxon>Euplotidae</taxon>
        <taxon>Moneuplotes</taxon>
    </lineage>
</organism>
<dbReference type="EMBL" id="CAMPGE010023085">
    <property type="protein sequence ID" value="CAI2381060.1"/>
    <property type="molecule type" value="Genomic_DNA"/>
</dbReference>
<reference evidence="3" key="1">
    <citation type="submission" date="2023-07" db="EMBL/GenBank/DDBJ databases">
        <authorList>
            <consortium name="AG Swart"/>
            <person name="Singh M."/>
            <person name="Singh A."/>
            <person name="Seah K."/>
            <person name="Emmerich C."/>
        </authorList>
    </citation>
    <scope>NUCLEOTIDE SEQUENCE</scope>
    <source>
        <strain evidence="3">DP1</strain>
    </source>
</reference>
<evidence type="ECO:0000313" key="4">
    <source>
        <dbReference type="Proteomes" id="UP001295684"/>
    </source>
</evidence>
<name>A0AAD1XXU9_EUPCR</name>
<dbReference type="Proteomes" id="UP001295684">
    <property type="component" value="Unassembled WGS sequence"/>
</dbReference>
<feature type="domain" description="DOMON" evidence="2">
    <location>
        <begin position="39"/>
        <end position="166"/>
    </location>
</feature>
<sequence length="214" mass="24351">MAKFFKALVLLCAVVSLTLGQKSAPYLFSGHHKVVNFTQQYSMEMFYNKENGEDWLYFTLLFEYPLPTYQQDLWLGVGFGKTTMDSADIVICRFQTNQALCTDRHNGRFPVTPVLDEKNDILRFRSEAVYDQFVVMGFKRKVITNDTENDYQFQLGNKTDLIWAYGQANSTTGEIIKHVEYGVTSITLPKAATSFSKTAIFAACVMSVLTFTLT</sequence>
<dbReference type="SUPFAM" id="SSF49344">
    <property type="entry name" value="CBD9-like"/>
    <property type="match status" value="1"/>
</dbReference>
<dbReference type="CDD" id="cd09631">
    <property type="entry name" value="DOMON_DOH"/>
    <property type="match status" value="1"/>
</dbReference>
<keyword evidence="1" id="KW-0732">Signal</keyword>
<gene>
    <name evidence="3" type="ORF">ECRASSUSDP1_LOCUS22506</name>
</gene>
<dbReference type="SMART" id="SM00664">
    <property type="entry name" value="DoH"/>
    <property type="match status" value="1"/>
</dbReference>
<accession>A0AAD1XXU9</accession>
<feature type="signal peptide" evidence="1">
    <location>
        <begin position="1"/>
        <end position="20"/>
    </location>
</feature>
<evidence type="ECO:0000313" key="3">
    <source>
        <dbReference type="EMBL" id="CAI2381060.1"/>
    </source>
</evidence>
<dbReference type="InterPro" id="IPR005018">
    <property type="entry name" value="DOMON_domain"/>
</dbReference>
<dbReference type="AlphaFoldDB" id="A0AAD1XXU9"/>
<dbReference type="Pfam" id="PF03351">
    <property type="entry name" value="DOMON"/>
    <property type="match status" value="1"/>
</dbReference>
<feature type="chain" id="PRO_5042015247" description="DOMON domain-containing protein" evidence="1">
    <location>
        <begin position="21"/>
        <end position="214"/>
    </location>
</feature>
<comment type="caution">
    <text evidence="3">The sequence shown here is derived from an EMBL/GenBank/DDBJ whole genome shotgun (WGS) entry which is preliminary data.</text>
</comment>